<comment type="caution">
    <text evidence="2">The sequence shown here is derived from an EMBL/GenBank/DDBJ whole genome shotgun (WGS) entry which is preliminary data.</text>
</comment>
<feature type="domain" description="TH1" evidence="1">
    <location>
        <begin position="72"/>
        <end position="222"/>
    </location>
</feature>
<keyword evidence="3" id="KW-1185">Reference proteome</keyword>
<dbReference type="PANTHER" id="PTHR34969">
    <property type="entry name" value="OS01G0621700 PROTEIN"/>
    <property type="match status" value="1"/>
</dbReference>
<gene>
    <name evidence="2" type="ORF">RIMI_LOCUS4724900</name>
</gene>
<dbReference type="PANTHER" id="PTHR34969:SF1">
    <property type="entry name" value="TH1 DOMAIN-CONTAINING PROTEIN"/>
    <property type="match status" value="1"/>
</dbReference>
<dbReference type="Pfam" id="PF06017">
    <property type="entry name" value="Myosin_TH1"/>
    <property type="match status" value="1"/>
</dbReference>
<dbReference type="InterPro" id="IPR010926">
    <property type="entry name" value="Myosin_TH1"/>
</dbReference>
<evidence type="ECO:0000259" key="1">
    <source>
        <dbReference type="PROSITE" id="PS51757"/>
    </source>
</evidence>
<name>A0ABN9L2B3_9NEOB</name>
<organism evidence="2 3">
    <name type="scientific">Ranitomeya imitator</name>
    <name type="common">mimic poison frog</name>
    <dbReference type="NCBI Taxonomy" id="111125"/>
    <lineage>
        <taxon>Eukaryota</taxon>
        <taxon>Metazoa</taxon>
        <taxon>Chordata</taxon>
        <taxon>Craniata</taxon>
        <taxon>Vertebrata</taxon>
        <taxon>Euteleostomi</taxon>
        <taxon>Amphibia</taxon>
        <taxon>Batrachia</taxon>
        <taxon>Anura</taxon>
        <taxon>Neobatrachia</taxon>
        <taxon>Hyloidea</taxon>
        <taxon>Dendrobatidae</taxon>
        <taxon>Dendrobatinae</taxon>
        <taxon>Ranitomeya</taxon>
    </lineage>
</organism>
<reference evidence="2" key="1">
    <citation type="submission" date="2023-07" db="EMBL/GenBank/DDBJ databases">
        <authorList>
            <person name="Stuckert A."/>
        </authorList>
    </citation>
    <scope>NUCLEOTIDE SEQUENCE</scope>
</reference>
<dbReference type="PROSITE" id="PS51757">
    <property type="entry name" value="TH1"/>
    <property type="match status" value="1"/>
</dbReference>
<sequence>MFPLLQSTNVAYFTPLLLTCGIRLACSSSAMEIHAFKLSMHKCKKYRDQFTEQKKFIYDEKLEASELFKEKKSLYPASVGQQFQGDYLEISKSPKYKKLSDAIEDKIIIADCVSKVNRANGKGATRIFLLTKSNVIIADHKSGQIKLEVPLGDVTKVSMSSQNDGFFALHLKEGSAAASKGDFLFSNDHLIEMATKLYRTTLMQTKQKIIIEIADEYVSMVY</sequence>
<dbReference type="Proteomes" id="UP001176940">
    <property type="component" value="Unassembled WGS sequence"/>
</dbReference>
<evidence type="ECO:0000313" key="3">
    <source>
        <dbReference type="Proteomes" id="UP001176940"/>
    </source>
</evidence>
<evidence type="ECO:0000313" key="2">
    <source>
        <dbReference type="EMBL" id="CAJ0931485.1"/>
    </source>
</evidence>
<protein>
    <recommendedName>
        <fullName evidence="1">TH1 domain-containing protein</fullName>
    </recommendedName>
</protein>
<proteinExistence type="predicted"/>
<dbReference type="EMBL" id="CAUEEQ010007765">
    <property type="protein sequence ID" value="CAJ0931485.1"/>
    <property type="molecule type" value="Genomic_DNA"/>
</dbReference>
<accession>A0ABN9L2B3</accession>